<dbReference type="PRINTS" id="PR00837">
    <property type="entry name" value="V5TPXLIKE"/>
</dbReference>
<dbReference type="PROSITE" id="PS01010">
    <property type="entry name" value="CRISP_2"/>
    <property type="match status" value="1"/>
</dbReference>
<keyword evidence="1" id="KW-0732">Signal</keyword>
<dbReference type="InterPro" id="IPR035940">
    <property type="entry name" value="CAP_sf"/>
</dbReference>
<evidence type="ECO:0000313" key="4">
    <source>
        <dbReference type="Proteomes" id="UP001642487"/>
    </source>
</evidence>
<feature type="chain" id="PRO_5045318935" description="SCP domain-containing protein" evidence="1">
    <location>
        <begin position="25"/>
        <end position="162"/>
    </location>
</feature>
<dbReference type="InterPro" id="IPR001283">
    <property type="entry name" value="CRISP-related"/>
</dbReference>
<dbReference type="CDD" id="cd05381">
    <property type="entry name" value="CAP_PR-1"/>
    <property type="match status" value="1"/>
</dbReference>
<organism evidence="3 4">
    <name type="scientific">Citrullus colocynthis</name>
    <name type="common">colocynth</name>
    <dbReference type="NCBI Taxonomy" id="252529"/>
    <lineage>
        <taxon>Eukaryota</taxon>
        <taxon>Viridiplantae</taxon>
        <taxon>Streptophyta</taxon>
        <taxon>Embryophyta</taxon>
        <taxon>Tracheophyta</taxon>
        <taxon>Spermatophyta</taxon>
        <taxon>Magnoliopsida</taxon>
        <taxon>eudicotyledons</taxon>
        <taxon>Gunneridae</taxon>
        <taxon>Pentapetalae</taxon>
        <taxon>rosids</taxon>
        <taxon>fabids</taxon>
        <taxon>Cucurbitales</taxon>
        <taxon>Cucurbitaceae</taxon>
        <taxon>Benincaseae</taxon>
        <taxon>Citrullus</taxon>
    </lineage>
</organism>
<feature type="domain" description="SCP" evidence="2">
    <location>
        <begin position="26"/>
        <end position="158"/>
    </location>
</feature>
<evidence type="ECO:0000259" key="2">
    <source>
        <dbReference type="SMART" id="SM00198"/>
    </source>
</evidence>
<feature type="signal peptide" evidence="1">
    <location>
        <begin position="1"/>
        <end position="24"/>
    </location>
</feature>
<dbReference type="Proteomes" id="UP001642487">
    <property type="component" value="Chromosome 2"/>
</dbReference>
<proteinExistence type="predicted"/>
<dbReference type="PROSITE" id="PS01009">
    <property type="entry name" value="CRISP_1"/>
    <property type="match status" value="1"/>
</dbReference>
<evidence type="ECO:0000256" key="1">
    <source>
        <dbReference type="SAM" id="SignalP"/>
    </source>
</evidence>
<dbReference type="SUPFAM" id="SSF55797">
    <property type="entry name" value="PR-1-like"/>
    <property type="match status" value="1"/>
</dbReference>
<accession>A0ABP0Y5G8</accession>
<dbReference type="Gene3D" id="3.40.33.10">
    <property type="entry name" value="CAP"/>
    <property type="match status" value="1"/>
</dbReference>
<dbReference type="SMART" id="SM00198">
    <property type="entry name" value="SCP"/>
    <property type="match status" value="1"/>
</dbReference>
<dbReference type="InterPro" id="IPR018244">
    <property type="entry name" value="Allrgn_V5/Tpx1_CS"/>
</dbReference>
<reference evidence="3 4" key="1">
    <citation type="submission" date="2024-03" db="EMBL/GenBank/DDBJ databases">
        <authorList>
            <person name="Gkanogiannis A."/>
            <person name="Becerra Lopez-Lavalle L."/>
        </authorList>
    </citation>
    <scope>NUCLEOTIDE SEQUENCE [LARGE SCALE GENOMIC DNA]</scope>
</reference>
<dbReference type="EMBL" id="OZ021736">
    <property type="protein sequence ID" value="CAK9315693.1"/>
    <property type="molecule type" value="Genomic_DNA"/>
</dbReference>
<gene>
    <name evidence="3" type="ORF">CITCOLO1_LOCUS7504</name>
</gene>
<evidence type="ECO:0000313" key="3">
    <source>
        <dbReference type="EMBL" id="CAK9315693.1"/>
    </source>
</evidence>
<keyword evidence="4" id="KW-1185">Reference proteome</keyword>
<name>A0ABP0Y5G8_9ROSI</name>
<dbReference type="InterPro" id="IPR014044">
    <property type="entry name" value="CAP_dom"/>
</dbReference>
<protein>
    <recommendedName>
        <fullName evidence="2">SCP domain-containing protein</fullName>
    </recommendedName>
</protein>
<sequence length="162" mass="18059">MDLLKLSFILFCVLSFSMLPSSLAQDSPQDFLNAHNAARAQVGVRPLKWDEKVANYSKQYANQRKGDCKLIHSNGPYGENLAWGSPDLTGINGVKLWVDEKQYYKYDTNSCVSGKVCGHYTQVVWKNSARLGCAKVKCINNGGAFIICNYDPRGNIIGQKPY</sequence>
<dbReference type="PANTHER" id="PTHR10334">
    <property type="entry name" value="CYSTEINE-RICH SECRETORY PROTEIN-RELATED"/>
    <property type="match status" value="1"/>
</dbReference>
<dbReference type="Pfam" id="PF00188">
    <property type="entry name" value="CAP"/>
    <property type="match status" value="1"/>
</dbReference>